<dbReference type="OrthoDB" id="19419at2759"/>
<dbReference type="InterPro" id="IPR037231">
    <property type="entry name" value="NAP-like_sf"/>
</dbReference>
<evidence type="ECO:0000256" key="1">
    <source>
        <dbReference type="ARBA" id="ARBA00009947"/>
    </source>
</evidence>
<feature type="compositionally biased region" description="Acidic residues" evidence="3">
    <location>
        <begin position="185"/>
        <end position="206"/>
    </location>
</feature>
<protein>
    <recommendedName>
        <fullName evidence="6">Template-activating factor I</fullName>
    </recommendedName>
</protein>
<organism evidence="4 5">
    <name type="scientific">Circinella minor</name>
    <dbReference type="NCBI Taxonomy" id="1195481"/>
    <lineage>
        <taxon>Eukaryota</taxon>
        <taxon>Fungi</taxon>
        <taxon>Fungi incertae sedis</taxon>
        <taxon>Mucoromycota</taxon>
        <taxon>Mucoromycotina</taxon>
        <taxon>Mucoromycetes</taxon>
        <taxon>Mucorales</taxon>
        <taxon>Lichtheimiaceae</taxon>
        <taxon>Circinella</taxon>
    </lineage>
</organism>
<dbReference type="SUPFAM" id="SSF143113">
    <property type="entry name" value="NAP-like"/>
    <property type="match status" value="1"/>
</dbReference>
<keyword evidence="5" id="KW-1185">Reference proteome</keyword>
<dbReference type="Proteomes" id="UP000646827">
    <property type="component" value="Unassembled WGS sequence"/>
</dbReference>
<evidence type="ECO:0008006" key="6">
    <source>
        <dbReference type="Google" id="ProtNLM"/>
    </source>
</evidence>
<accession>A0A8H7SFA0</accession>
<gene>
    <name evidence="4" type="ORF">INT45_003812</name>
</gene>
<evidence type="ECO:0000256" key="3">
    <source>
        <dbReference type="SAM" id="MobiDB-lite"/>
    </source>
</evidence>
<dbReference type="Pfam" id="PF00956">
    <property type="entry name" value="NAP"/>
    <property type="match status" value="1"/>
</dbReference>
<feature type="region of interest" description="Disordered" evidence="3">
    <location>
        <begin position="179"/>
        <end position="215"/>
    </location>
</feature>
<dbReference type="GO" id="GO:0006334">
    <property type="term" value="P:nucleosome assembly"/>
    <property type="evidence" value="ECO:0007669"/>
    <property type="project" value="InterPro"/>
</dbReference>
<sequence>MSEEVINKELAALNEETLKAGKEVEQFTRKLMIPIWNKRRDVIKKIPNFWTQAIGNSPLFALNPSENDIEALENLTDFYVEYDEKRPDYRKVTATFKKNDTFKNETLTKEFIINDEGEDEVISKDTIDYHSGKAPNNKKRKADDEDEDDFDFSFLDWFTSDDNSIGATLSDEIFPAAVEFFHGDEDSDEDEEEIELGSDDEDEEDETPSKKKSKK</sequence>
<dbReference type="EMBL" id="JAEPRB010000010">
    <property type="protein sequence ID" value="KAG2227082.1"/>
    <property type="molecule type" value="Genomic_DNA"/>
</dbReference>
<dbReference type="AlphaFoldDB" id="A0A8H7SFA0"/>
<reference evidence="4 5" key="1">
    <citation type="submission" date="2020-12" db="EMBL/GenBank/DDBJ databases">
        <title>Metabolic potential, ecology and presence of endohyphal bacteria is reflected in genomic diversity of Mucoromycotina.</title>
        <authorList>
            <person name="Muszewska A."/>
            <person name="Okrasinska A."/>
            <person name="Steczkiewicz K."/>
            <person name="Drgas O."/>
            <person name="Orlowska M."/>
            <person name="Perlinska-Lenart U."/>
            <person name="Aleksandrzak-Piekarczyk T."/>
            <person name="Szatraj K."/>
            <person name="Zielenkiewicz U."/>
            <person name="Pilsyk S."/>
            <person name="Malc E."/>
            <person name="Mieczkowski P."/>
            <person name="Kruszewska J.S."/>
            <person name="Biernat P."/>
            <person name="Pawlowska J."/>
        </authorList>
    </citation>
    <scope>NUCLEOTIDE SEQUENCE [LARGE SCALE GENOMIC DNA]</scope>
    <source>
        <strain evidence="4 5">CBS 142.35</strain>
    </source>
</reference>
<dbReference type="Gene3D" id="3.30.1120.90">
    <property type="entry name" value="Nucleosome assembly protein"/>
    <property type="match status" value="1"/>
</dbReference>
<dbReference type="InterPro" id="IPR002164">
    <property type="entry name" value="NAP_family"/>
</dbReference>
<comment type="similarity">
    <text evidence="1 2">Belongs to the nucleosome assembly protein (NAP) family.</text>
</comment>
<comment type="caution">
    <text evidence="4">The sequence shown here is derived from an EMBL/GenBank/DDBJ whole genome shotgun (WGS) entry which is preliminary data.</text>
</comment>
<evidence type="ECO:0000313" key="5">
    <source>
        <dbReference type="Proteomes" id="UP000646827"/>
    </source>
</evidence>
<name>A0A8H7SFA0_9FUNG</name>
<evidence type="ECO:0000256" key="2">
    <source>
        <dbReference type="RuleBase" id="RU003876"/>
    </source>
</evidence>
<evidence type="ECO:0000313" key="4">
    <source>
        <dbReference type="EMBL" id="KAG2227082.1"/>
    </source>
</evidence>
<feature type="region of interest" description="Disordered" evidence="3">
    <location>
        <begin position="126"/>
        <end position="145"/>
    </location>
</feature>
<dbReference type="PANTHER" id="PTHR11875">
    <property type="entry name" value="TESTIS-SPECIFIC Y-ENCODED PROTEIN"/>
    <property type="match status" value="1"/>
</dbReference>
<proteinExistence type="inferred from homology"/>
<dbReference type="GO" id="GO:0005634">
    <property type="term" value="C:nucleus"/>
    <property type="evidence" value="ECO:0007669"/>
    <property type="project" value="InterPro"/>
</dbReference>